<evidence type="ECO:0000256" key="2">
    <source>
        <dbReference type="ARBA" id="ARBA00023015"/>
    </source>
</evidence>
<dbReference type="InterPro" id="IPR028082">
    <property type="entry name" value="Peripla_BP_I"/>
</dbReference>
<keyword evidence="1" id="KW-0678">Repressor</keyword>
<dbReference type="PANTHER" id="PTHR30146:SF95">
    <property type="entry name" value="RIBOSE OPERON REPRESSOR"/>
    <property type="match status" value="1"/>
</dbReference>
<evidence type="ECO:0000313" key="6">
    <source>
        <dbReference type="EMBL" id="MBB2149469.1"/>
    </source>
</evidence>
<name>A0ABR6EW48_9SPHI</name>
<dbReference type="RefSeq" id="WP_182957100.1">
    <property type="nucleotide sequence ID" value="NZ_WNXC01000003.1"/>
</dbReference>
<evidence type="ECO:0000256" key="1">
    <source>
        <dbReference type="ARBA" id="ARBA00022491"/>
    </source>
</evidence>
<dbReference type="PANTHER" id="PTHR30146">
    <property type="entry name" value="LACI-RELATED TRANSCRIPTIONAL REPRESSOR"/>
    <property type="match status" value="1"/>
</dbReference>
<dbReference type="Pfam" id="PF13377">
    <property type="entry name" value="Peripla_BP_3"/>
    <property type="match status" value="1"/>
</dbReference>
<evidence type="ECO:0000256" key="3">
    <source>
        <dbReference type="ARBA" id="ARBA00023125"/>
    </source>
</evidence>
<dbReference type="SMART" id="SM00354">
    <property type="entry name" value="HTH_LACI"/>
    <property type="match status" value="1"/>
</dbReference>
<evidence type="ECO:0000259" key="5">
    <source>
        <dbReference type="PROSITE" id="PS50932"/>
    </source>
</evidence>
<dbReference type="PROSITE" id="PS50932">
    <property type="entry name" value="HTH_LACI_2"/>
    <property type="match status" value="1"/>
</dbReference>
<keyword evidence="7" id="KW-1185">Reference proteome</keyword>
<keyword evidence="3 6" id="KW-0238">DNA-binding</keyword>
<sequence>MSKKVSIKDIAKLTNTSITTVSFVLNGKGHISKEISKKILDTAKEIGYEPNRMAIGLRTGVSKVIGLVVENIGGPFFGEMSKVIEAEAEKSGYRIIYCSTDNNVQKGKDVIRMLTQQLVDGYIITPLKGLEEEVQKLMEQGKPVVLVDGYFPGLNIPHVLVDNYNSVDKAVHCFLEGGYKKIGFVTSDLDLVQLEERLMGYQGALRRNGIADDEALIFKVPYLAEKQEGIEQIKTFIKEHPEMDAILFNTNYLGVMGIISVKELGLRIPQDLAFISFDDTEIFSLYPPGITTIQQPVYQIAKYGIDLLLSQIKGNSADMKSATKLQIASNLIERGSTLAKNALNSDL</sequence>
<evidence type="ECO:0000313" key="7">
    <source>
        <dbReference type="Proteomes" id="UP000636110"/>
    </source>
</evidence>
<reference evidence="6 7" key="1">
    <citation type="submission" date="2019-11" db="EMBL/GenBank/DDBJ databases">
        <title>Description of Pedobacter sp. LMG 31462T.</title>
        <authorList>
            <person name="Carlier A."/>
            <person name="Qi S."/>
            <person name="Vandamme P."/>
        </authorList>
    </citation>
    <scope>NUCLEOTIDE SEQUENCE [LARGE SCALE GENOMIC DNA]</scope>
    <source>
        <strain evidence="6 7">LMG 31462</strain>
    </source>
</reference>
<protein>
    <submittedName>
        <fullName evidence="6">LacI family DNA-binding transcriptional regulator</fullName>
    </submittedName>
</protein>
<dbReference type="CDD" id="cd01392">
    <property type="entry name" value="HTH_LacI"/>
    <property type="match status" value="1"/>
</dbReference>
<comment type="caution">
    <text evidence="6">The sequence shown here is derived from an EMBL/GenBank/DDBJ whole genome shotgun (WGS) entry which is preliminary data.</text>
</comment>
<organism evidence="6 7">
    <name type="scientific">Pedobacter gandavensis</name>
    <dbReference type="NCBI Taxonomy" id="2679963"/>
    <lineage>
        <taxon>Bacteria</taxon>
        <taxon>Pseudomonadati</taxon>
        <taxon>Bacteroidota</taxon>
        <taxon>Sphingobacteriia</taxon>
        <taxon>Sphingobacteriales</taxon>
        <taxon>Sphingobacteriaceae</taxon>
        <taxon>Pedobacter</taxon>
    </lineage>
</organism>
<keyword evidence="4" id="KW-0804">Transcription</keyword>
<keyword evidence="2" id="KW-0805">Transcription regulation</keyword>
<dbReference type="Proteomes" id="UP000636110">
    <property type="component" value="Unassembled WGS sequence"/>
</dbReference>
<dbReference type="SUPFAM" id="SSF53822">
    <property type="entry name" value="Periplasmic binding protein-like I"/>
    <property type="match status" value="1"/>
</dbReference>
<dbReference type="InterPro" id="IPR000843">
    <property type="entry name" value="HTH_LacI"/>
</dbReference>
<dbReference type="InterPro" id="IPR010982">
    <property type="entry name" value="Lambda_DNA-bd_dom_sf"/>
</dbReference>
<dbReference type="InterPro" id="IPR046335">
    <property type="entry name" value="LacI/GalR-like_sensor"/>
</dbReference>
<dbReference type="SUPFAM" id="SSF47413">
    <property type="entry name" value="lambda repressor-like DNA-binding domains"/>
    <property type="match status" value="1"/>
</dbReference>
<dbReference type="Gene3D" id="1.10.260.40">
    <property type="entry name" value="lambda repressor-like DNA-binding domains"/>
    <property type="match status" value="1"/>
</dbReference>
<dbReference type="EMBL" id="WNXC01000003">
    <property type="protein sequence ID" value="MBB2149469.1"/>
    <property type="molecule type" value="Genomic_DNA"/>
</dbReference>
<accession>A0ABR6EW48</accession>
<dbReference type="GO" id="GO:0003677">
    <property type="term" value="F:DNA binding"/>
    <property type="evidence" value="ECO:0007669"/>
    <property type="project" value="UniProtKB-KW"/>
</dbReference>
<dbReference type="Gene3D" id="3.40.50.2300">
    <property type="match status" value="2"/>
</dbReference>
<proteinExistence type="predicted"/>
<gene>
    <name evidence="6" type="ORF">GM920_11205</name>
</gene>
<dbReference type="Pfam" id="PF00356">
    <property type="entry name" value="LacI"/>
    <property type="match status" value="1"/>
</dbReference>
<feature type="domain" description="HTH lacI-type" evidence="5">
    <location>
        <begin position="5"/>
        <end position="59"/>
    </location>
</feature>
<evidence type="ECO:0000256" key="4">
    <source>
        <dbReference type="ARBA" id="ARBA00023163"/>
    </source>
</evidence>